<dbReference type="Proteomes" id="UP000827986">
    <property type="component" value="Unassembled WGS sequence"/>
</dbReference>
<organism evidence="2 3">
    <name type="scientific">Mauremys mutica</name>
    <name type="common">yellowpond turtle</name>
    <dbReference type="NCBI Taxonomy" id="74926"/>
    <lineage>
        <taxon>Eukaryota</taxon>
        <taxon>Metazoa</taxon>
        <taxon>Chordata</taxon>
        <taxon>Craniata</taxon>
        <taxon>Vertebrata</taxon>
        <taxon>Euteleostomi</taxon>
        <taxon>Archelosauria</taxon>
        <taxon>Testudinata</taxon>
        <taxon>Testudines</taxon>
        <taxon>Cryptodira</taxon>
        <taxon>Durocryptodira</taxon>
        <taxon>Testudinoidea</taxon>
        <taxon>Geoemydidae</taxon>
        <taxon>Geoemydinae</taxon>
        <taxon>Mauremys</taxon>
    </lineage>
</organism>
<feature type="region of interest" description="Disordered" evidence="1">
    <location>
        <begin position="1"/>
        <end position="57"/>
    </location>
</feature>
<accession>A0A9D3WY73</accession>
<sequence>MGANPHNHQRSVTRESPQAGSTRALPRVPQPWGSEHTEPFRGTECPAAEAPAPGGTDTCIAQEATAIRLSVKAMDGGSPHHGNKQQQGLWRMCTMERAPAPASGLLP</sequence>
<keyword evidence="3" id="KW-1185">Reference proteome</keyword>
<dbReference type="EMBL" id="JAHDVG010000485">
    <property type="protein sequence ID" value="KAH1168963.1"/>
    <property type="molecule type" value="Genomic_DNA"/>
</dbReference>
<evidence type="ECO:0000313" key="2">
    <source>
        <dbReference type="EMBL" id="KAH1168963.1"/>
    </source>
</evidence>
<protein>
    <submittedName>
        <fullName evidence="2">Uncharacterized protein</fullName>
    </submittedName>
</protein>
<comment type="caution">
    <text evidence="2">The sequence shown here is derived from an EMBL/GenBank/DDBJ whole genome shotgun (WGS) entry which is preliminary data.</text>
</comment>
<gene>
    <name evidence="2" type="ORF">KIL84_013553</name>
</gene>
<evidence type="ECO:0000313" key="3">
    <source>
        <dbReference type="Proteomes" id="UP000827986"/>
    </source>
</evidence>
<reference evidence="2" key="1">
    <citation type="submission" date="2021-09" db="EMBL/GenBank/DDBJ databases">
        <title>The genome of Mauremys mutica provides insights into the evolution of semi-aquatic lifestyle.</title>
        <authorList>
            <person name="Gong S."/>
            <person name="Gao Y."/>
        </authorList>
    </citation>
    <scope>NUCLEOTIDE SEQUENCE</scope>
    <source>
        <strain evidence="2">MM-2020</strain>
        <tissue evidence="2">Muscle</tissue>
    </source>
</reference>
<name>A0A9D3WY73_9SAUR</name>
<proteinExistence type="predicted"/>
<dbReference type="AlphaFoldDB" id="A0A9D3WY73"/>
<evidence type="ECO:0000256" key="1">
    <source>
        <dbReference type="SAM" id="MobiDB-lite"/>
    </source>
</evidence>